<dbReference type="EMBL" id="CP018632">
    <property type="protein sequence ID" value="ASJ73086.1"/>
    <property type="molecule type" value="Genomic_DNA"/>
</dbReference>
<name>A0A2Z2NNU3_9GAMM</name>
<gene>
    <name evidence="3" type="ORF">IMCC3135_15010</name>
</gene>
<protein>
    <submittedName>
        <fullName evidence="3">Uncharacterized protein</fullName>
    </submittedName>
</protein>
<dbReference type="KEGG" id="gai:IMCC3135_15010"/>
<dbReference type="Proteomes" id="UP000250079">
    <property type="component" value="Chromosome"/>
</dbReference>
<organism evidence="3 4">
    <name type="scientific">Granulosicoccus antarcticus IMCC3135</name>
    <dbReference type="NCBI Taxonomy" id="1192854"/>
    <lineage>
        <taxon>Bacteria</taxon>
        <taxon>Pseudomonadati</taxon>
        <taxon>Pseudomonadota</taxon>
        <taxon>Gammaproteobacteria</taxon>
        <taxon>Chromatiales</taxon>
        <taxon>Granulosicoccaceae</taxon>
        <taxon>Granulosicoccus</taxon>
    </lineage>
</organism>
<feature type="signal peptide" evidence="2">
    <location>
        <begin position="1"/>
        <end position="26"/>
    </location>
</feature>
<feature type="region of interest" description="Disordered" evidence="1">
    <location>
        <begin position="420"/>
        <end position="453"/>
    </location>
</feature>
<feature type="chain" id="PRO_5016288734" evidence="2">
    <location>
        <begin position="27"/>
        <end position="474"/>
    </location>
</feature>
<keyword evidence="4" id="KW-1185">Reference proteome</keyword>
<dbReference type="RefSeq" id="WP_088918335.1">
    <property type="nucleotide sequence ID" value="NZ_CP018632.1"/>
</dbReference>
<reference evidence="3 4" key="1">
    <citation type="submission" date="2016-12" db="EMBL/GenBank/DDBJ databases">
        <authorList>
            <person name="Song W.-J."/>
            <person name="Kurnit D.M."/>
        </authorList>
    </citation>
    <scope>NUCLEOTIDE SEQUENCE [LARGE SCALE GENOMIC DNA]</scope>
    <source>
        <strain evidence="3 4">IMCC3135</strain>
    </source>
</reference>
<feature type="compositionally biased region" description="Basic and acidic residues" evidence="1">
    <location>
        <begin position="436"/>
        <end position="451"/>
    </location>
</feature>
<keyword evidence="2" id="KW-0732">Signal</keyword>
<accession>A0A2Z2NNU3</accession>
<dbReference type="AlphaFoldDB" id="A0A2Z2NNU3"/>
<sequence length="474" mass="51566">MKLADFPILLPIVCLVMALPLSNALADSNQVYLEENGYIHFEAEDADLQGEWEKNATLAGHTGSGYLEWAGADYFSEDTAGEGTTTYHFTIETAGNYEFRWRSRIAKGDSNTESNDSWLRFDTGDNVPGEEPLYGWTKVYMGESNVWSWSARTVDQQARNVRQYLSEGEHTLAISGRSYGHAIDRIALYRYADVSFDPGLNDTLPLSRYQLADGTTIDPNPIVYSNIPEPETTEPVPLDRLNVDYITVASNAQSETSCQGNTLRLSLAEAASVSIGNAAGQYNTDELVLIADSQQVLLSYDLSEVPVFSTASLHYSTGAEASNGSMTIHLGSHNNWPDGESAEAPSAQVLIADAQGGWEADKRYGTNLDATLLPREMTTIILSATTGSESLALMQASDDITAPELVLTGDSSFCSTWEAGLGTGAVDNETTDEVESEKSEENAEGQSESKKSGGGGVMYWLSAWLLVAFRRRRV</sequence>
<dbReference type="OrthoDB" id="6382233at2"/>
<evidence type="ECO:0000256" key="1">
    <source>
        <dbReference type="SAM" id="MobiDB-lite"/>
    </source>
</evidence>
<dbReference type="Gene3D" id="2.60.120.260">
    <property type="entry name" value="Galactose-binding domain-like"/>
    <property type="match status" value="1"/>
</dbReference>
<evidence type="ECO:0000313" key="4">
    <source>
        <dbReference type="Proteomes" id="UP000250079"/>
    </source>
</evidence>
<evidence type="ECO:0000256" key="2">
    <source>
        <dbReference type="SAM" id="SignalP"/>
    </source>
</evidence>
<evidence type="ECO:0000313" key="3">
    <source>
        <dbReference type="EMBL" id="ASJ73086.1"/>
    </source>
</evidence>
<proteinExistence type="predicted"/>